<evidence type="ECO:0000256" key="4">
    <source>
        <dbReference type="ARBA" id="ARBA00022617"/>
    </source>
</evidence>
<dbReference type="Proteomes" id="UP001562354">
    <property type="component" value="Unassembled WGS sequence"/>
</dbReference>
<evidence type="ECO:0000256" key="1">
    <source>
        <dbReference type="ARBA" id="ARBA00001970"/>
    </source>
</evidence>
<keyword evidence="9" id="KW-0408">Iron</keyword>
<comment type="cofactor">
    <cofactor evidence="1">
        <name>heme b</name>
        <dbReference type="ChEBI" id="CHEBI:60344"/>
    </cofactor>
</comment>
<dbReference type="InterPro" id="IPR045150">
    <property type="entry name" value="CYB561D1/2"/>
</dbReference>
<name>A0ABR3PMK2_9PEZI</name>
<proteinExistence type="predicted"/>
<evidence type="ECO:0000313" key="14">
    <source>
        <dbReference type="EMBL" id="KAL1310775.1"/>
    </source>
</evidence>
<evidence type="ECO:0000259" key="13">
    <source>
        <dbReference type="PROSITE" id="PS50939"/>
    </source>
</evidence>
<evidence type="ECO:0000256" key="10">
    <source>
        <dbReference type="ARBA" id="ARBA00023136"/>
    </source>
</evidence>
<keyword evidence="7" id="KW-0249">Electron transport</keyword>
<feature type="domain" description="Cytochrome b561" evidence="13">
    <location>
        <begin position="39"/>
        <end position="244"/>
    </location>
</feature>
<dbReference type="PANTHER" id="PTHR15422:SF45">
    <property type="entry name" value="CYTOCHROME B561 DOMAIN-CONTAINING PROTEIN"/>
    <property type="match status" value="1"/>
</dbReference>
<sequence>MSSDTENQNSVRDGVVGEEEPLLGHQGDAQQKEGRPLYYNFILGTGVVAQAGAWILAAIVWGSVFSNDLMLFSAHPLLNSAAILLFTQGILIVQPTHTKEQKRKGTWAHAGINDVALLTAIAGLVIIEFNKFAHNGTHFVSPHAILGLISYILLLLQAVVGFTQYFVPQIYGGEENAKKLYKYHRVGGYVTFLVMLATVAAATQTDFNKNVLKIQLWAVIVASLITLIGVVPRIRLAKFGYLAGR</sequence>
<evidence type="ECO:0000256" key="5">
    <source>
        <dbReference type="ARBA" id="ARBA00022692"/>
    </source>
</evidence>
<evidence type="ECO:0000256" key="11">
    <source>
        <dbReference type="SAM" id="MobiDB-lite"/>
    </source>
</evidence>
<dbReference type="GeneID" id="95974725"/>
<keyword evidence="6" id="KW-0479">Metal-binding</keyword>
<evidence type="ECO:0000256" key="12">
    <source>
        <dbReference type="SAM" id="Phobius"/>
    </source>
</evidence>
<accession>A0ABR3PMK2</accession>
<keyword evidence="5 12" id="KW-0812">Transmembrane</keyword>
<dbReference type="CDD" id="cd08761">
    <property type="entry name" value="Cyt_b561_CYB561D2_like"/>
    <property type="match status" value="1"/>
</dbReference>
<feature type="transmembrane region" description="Helical" evidence="12">
    <location>
        <begin position="73"/>
        <end position="93"/>
    </location>
</feature>
<feature type="transmembrane region" description="Helical" evidence="12">
    <location>
        <begin position="183"/>
        <end position="202"/>
    </location>
</feature>
<feature type="transmembrane region" description="Helical" evidence="12">
    <location>
        <begin position="105"/>
        <end position="127"/>
    </location>
</feature>
<reference evidence="14 15" key="1">
    <citation type="submission" date="2024-07" db="EMBL/GenBank/DDBJ databases">
        <title>Draft sequence of the Neodothiora populina.</title>
        <authorList>
            <person name="Drown D.D."/>
            <person name="Schuette U.S."/>
            <person name="Buechlein A.B."/>
            <person name="Rusch D.R."/>
            <person name="Winton L.W."/>
            <person name="Adams G.A."/>
        </authorList>
    </citation>
    <scope>NUCLEOTIDE SEQUENCE [LARGE SCALE GENOMIC DNA]</scope>
    <source>
        <strain evidence="14 15">CPC 39397</strain>
    </source>
</reference>
<dbReference type="PROSITE" id="PS50939">
    <property type="entry name" value="CYTOCHROME_B561"/>
    <property type="match status" value="1"/>
</dbReference>
<evidence type="ECO:0000256" key="6">
    <source>
        <dbReference type="ARBA" id="ARBA00022723"/>
    </source>
</evidence>
<feature type="region of interest" description="Disordered" evidence="11">
    <location>
        <begin position="1"/>
        <end position="29"/>
    </location>
</feature>
<feature type="transmembrane region" description="Helical" evidence="12">
    <location>
        <begin position="37"/>
        <end position="61"/>
    </location>
</feature>
<evidence type="ECO:0000313" key="15">
    <source>
        <dbReference type="Proteomes" id="UP001562354"/>
    </source>
</evidence>
<dbReference type="SMART" id="SM00665">
    <property type="entry name" value="B561"/>
    <property type="match status" value="1"/>
</dbReference>
<feature type="transmembrane region" description="Helical" evidence="12">
    <location>
        <begin position="214"/>
        <end position="231"/>
    </location>
</feature>
<organism evidence="14 15">
    <name type="scientific">Neodothiora populina</name>
    <dbReference type="NCBI Taxonomy" id="2781224"/>
    <lineage>
        <taxon>Eukaryota</taxon>
        <taxon>Fungi</taxon>
        <taxon>Dikarya</taxon>
        <taxon>Ascomycota</taxon>
        <taxon>Pezizomycotina</taxon>
        <taxon>Dothideomycetes</taxon>
        <taxon>Dothideomycetidae</taxon>
        <taxon>Dothideales</taxon>
        <taxon>Dothioraceae</taxon>
        <taxon>Neodothiora</taxon>
    </lineage>
</organism>
<dbReference type="InterPro" id="IPR006593">
    <property type="entry name" value="Cyt_b561/ferric_Rdtase_TM"/>
</dbReference>
<keyword evidence="15" id="KW-1185">Reference proteome</keyword>
<evidence type="ECO:0000256" key="3">
    <source>
        <dbReference type="ARBA" id="ARBA00022448"/>
    </source>
</evidence>
<dbReference type="Gene3D" id="1.20.120.1770">
    <property type="match status" value="1"/>
</dbReference>
<evidence type="ECO:0000256" key="8">
    <source>
        <dbReference type="ARBA" id="ARBA00022989"/>
    </source>
</evidence>
<keyword evidence="8 12" id="KW-1133">Transmembrane helix</keyword>
<feature type="transmembrane region" description="Helical" evidence="12">
    <location>
        <begin position="139"/>
        <end position="162"/>
    </location>
</feature>
<dbReference type="Pfam" id="PF03188">
    <property type="entry name" value="Cytochrom_B561"/>
    <property type="match status" value="1"/>
</dbReference>
<comment type="caution">
    <text evidence="14">The sequence shown here is derived from an EMBL/GenBank/DDBJ whole genome shotgun (WGS) entry which is preliminary data.</text>
</comment>
<feature type="compositionally biased region" description="Polar residues" evidence="11">
    <location>
        <begin position="1"/>
        <end position="11"/>
    </location>
</feature>
<evidence type="ECO:0000256" key="7">
    <source>
        <dbReference type="ARBA" id="ARBA00022982"/>
    </source>
</evidence>
<evidence type="ECO:0000256" key="2">
    <source>
        <dbReference type="ARBA" id="ARBA00004141"/>
    </source>
</evidence>
<protein>
    <recommendedName>
        <fullName evidence="13">Cytochrome b561 domain-containing protein</fullName>
    </recommendedName>
</protein>
<dbReference type="PANTHER" id="PTHR15422">
    <property type="entry name" value="OS05G0565100 PROTEIN"/>
    <property type="match status" value="1"/>
</dbReference>
<keyword evidence="10 12" id="KW-0472">Membrane</keyword>
<evidence type="ECO:0000256" key="9">
    <source>
        <dbReference type="ARBA" id="ARBA00023004"/>
    </source>
</evidence>
<dbReference type="RefSeq" id="XP_069203624.1">
    <property type="nucleotide sequence ID" value="XM_069340155.1"/>
</dbReference>
<keyword evidence="4" id="KW-0349">Heme</keyword>
<comment type="subcellular location">
    <subcellularLocation>
        <location evidence="2">Membrane</location>
        <topology evidence="2">Multi-pass membrane protein</topology>
    </subcellularLocation>
</comment>
<keyword evidence="3" id="KW-0813">Transport</keyword>
<gene>
    <name evidence="14" type="ORF">AAFC00_001022</name>
</gene>
<dbReference type="EMBL" id="JBFMKM010000003">
    <property type="protein sequence ID" value="KAL1310775.1"/>
    <property type="molecule type" value="Genomic_DNA"/>
</dbReference>